<comment type="caution">
    <text evidence="1">The sequence shown here is derived from an EMBL/GenBank/DDBJ whole genome shotgun (WGS) entry which is preliminary data.</text>
</comment>
<evidence type="ECO:0000313" key="1">
    <source>
        <dbReference type="EMBL" id="PMC97596.1"/>
    </source>
</evidence>
<sequence>GVLLSVIAIAVLTIGTNLLADAIARATA</sequence>
<name>A0A2N6VEF4_9MICO</name>
<dbReference type="AlphaFoldDB" id="A0A2N6VEF4"/>
<evidence type="ECO:0000313" key="2">
    <source>
        <dbReference type="Proteomes" id="UP000235598"/>
    </source>
</evidence>
<gene>
    <name evidence="1" type="ORF">CJ199_16345</name>
</gene>
<accession>A0A2N6VEF4</accession>
<organism evidence="1 2">
    <name type="scientific">Brevibacterium paucivorans</name>
    <dbReference type="NCBI Taxonomy" id="170994"/>
    <lineage>
        <taxon>Bacteria</taxon>
        <taxon>Bacillati</taxon>
        <taxon>Actinomycetota</taxon>
        <taxon>Actinomycetes</taxon>
        <taxon>Micrococcales</taxon>
        <taxon>Brevibacteriaceae</taxon>
        <taxon>Brevibacterium</taxon>
    </lineage>
</organism>
<dbReference type="Proteomes" id="UP000235598">
    <property type="component" value="Unassembled WGS sequence"/>
</dbReference>
<reference evidence="1 2" key="1">
    <citation type="submission" date="2017-09" db="EMBL/GenBank/DDBJ databases">
        <title>Bacterial strain isolated from the female urinary microbiota.</title>
        <authorList>
            <person name="Thomas-White K."/>
            <person name="Kumar N."/>
            <person name="Forster S."/>
            <person name="Putonti C."/>
            <person name="Lawley T."/>
            <person name="Wolfe A.J."/>
        </authorList>
    </citation>
    <scope>NUCLEOTIDE SEQUENCE [LARGE SCALE GENOMIC DNA]</scope>
    <source>
        <strain evidence="1 2">UMB1301</strain>
    </source>
</reference>
<dbReference type="EMBL" id="PNHK01000812">
    <property type="protein sequence ID" value="PMC97596.1"/>
    <property type="molecule type" value="Genomic_DNA"/>
</dbReference>
<proteinExistence type="predicted"/>
<feature type="non-terminal residue" evidence="1">
    <location>
        <position position="1"/>
    </location>
</feature>
<protein>
    <submittedName>
        <fullName evidence="1">Peptide ABC transporter permease</fullName>
    </submittedName>
</protein>